<protein>
    <submittedName>
        <fullName evidence="5">Murein DD-endopeptidase MepM</fullName>
        <ecNumber evidence="5">3.4.24.-</ecNumber>
    </submittedName>
</protein>
<dbReference type="InterPro" id="IPR011055">
    <property type="entry name" value="Dup_hybrid_motif"/>
</dbReference>
<accession>A0A2W1JVT0</accession>
<dbReference type="SUPFAM" id="SSF51261">
    <property type="entry name" value="Duplicated hybrid motif"/>
    <property type="match status" value="1"/>
</dbReference>
<keyword evidence="3" id="KW-1133">Transmembrane helix</keyword>
<reference evidence="5 6" key="1">
    <citation type="journal article" date="2018" name="Sci. Rep.">
        <title>A novel species of the marine cyanobacterium Acaryochloris with a unique pigment content and lifestyle.</title>
        <authorList>
            <person name="Partensky F."/>
            <person name="Six C."/>
            <person name="Ratin M."/>
            <person name="Garczarek L."/>
            <person name="Vaulot D."/>
            <person name="Probert I."/>
            <person name="Calteau A."/>
            <person name="Gourvil P."/>
            <person name="Marie D."/>
            <person name="Grebert T."/>
            <person name="Bouchier C."/>
            <person name="Le Panse S."/>
            <person name="Gachenot M."/>
            <person name="Rodriguez F."/>
            <person name="Garrido J.L."/>
        </authorList>
    </citation>
    <scope>NUCLEOTIDE SEQUENCE [LARGE SCALE GENOMIC DNA]</scope>
    <source>
        <strain evidence="5 6">RCC1774</strain>
    </source>
</reference>
<dbReference type="FunFam" id="2.70.70.10:FF:000006">
    <property type="entry name" value="M23 family peptidase"/>
    <property type="match status" value="1"/>
</dbReference>
<feature type="domain" description="M23ase beta-sheet core" evidence="4">
    <location>
        <begin position="190"/>
        <end position="284"/>
    </location>
</feature>
<dbReference type="GO" id="GO:0004222">
    <property type="term" value="F:metalloendopeptidase activity"/>
    <property type="evidence" value="ECO:0007669"/>
    <property type="project" value="TreeGrafter"/>
</dbReference>
<feature type="coiled-coil region" evidence="2">
    <location>
        <begin position="58"/>
        <end position="92"/>
    </location>
</feature>
<keyword evidence="6" id="KW-1185">Reference proteome</keyword>
<dbReference type="Gene3D" id="2.70.70.10">
    <property type="entry name" value="Glucose Permease (Domain IIA)"/>
    <property type="match status" value="1"/>
</dbReference>
<evidence type="ECO:0000256" key="1">
    <source>
        <dbReference type="ARBA" id="ARBA00022729"/>
    </source>
</evidence>
<evidence type="ECO:0000313" key="6">
    <source>
        <dbReference type="Proteomes" id="UP000248857"/>
    </source>
</evidence>
<organism evidence="5 6">
    <name type="scientific">Acaryochloris thomasi RCC1774</name>
    <dbReference type="NCBI Taxonomy" id="1764569"/>
    <lineage>
        <taxon>Bacteria</taxon>
        <taxon>Bacillati</taxon>
        <taxon>Cyanobacteriota</taxon>
        <taxon>Cyanophyceae</taxon>
        <taxon>Acaryochloridales</taxon>
        <taxon>Acaryochloridaceae</taxon>
        <taxon>Acaryochloris</taxon>
        <taxon>Acaryochloris thomasi</taxon>
    </lineage>
</organism>
<comment type="caution">
    <text evidence="5">The sequence shown here is derived from an EMBL/GenBank/DDBJ whole genome shotgun (WGS) entry which is preliminary data.</text>
</comment>
<dbReference type="AlphaFoldDB" id="A0A2W1JVT0"/>
<keyword evidence="3" id="KW-0472">Membrane</keyword>
<keyword evidence="1" id="KW-0732">Signal</keyword>
<gene>
    <name evidence="5" type="primary">mepM_5</name>
    <name evidence="5" type="ORF">C1752_01727</name>
</gene>
<dbReference type="Pfam" id="PF01551">
    <property type="entry name" value="Peptidase_M23"/>
    <property type="match status" value="1"/>
</dbReference>
<evidence type="ECO:0000313" key="5">
    <source>
        <dbReference type="EMBL" id="PZD73834.1"/>
    </source>
</evidence>
<proteinExistence type="predicted"/>
<sequence length="303" mass="33141">MFMRLQRSRSCTIVIPRSGKKSLKLSVQLLPLALGASIAIISPLAWLGRTFYTLHKNNSELSESTAEVLEELEDLDAEVEKLQERAGLKNEQQRSERLPQNLTFRPQGGKGGALIPDPEAAASRLQIVREQLPKLAKRLEAKVKPALEKTLKDEEARFVATPQGMPVAGIPEISSEFGPRPGVFGGAREMHNGMDFLGPHGTPIYATGDGVVSRAAYFGGFGNTVEIQHGYGYRSLYAHMTKLAVPEKAKVKRGQIIGFMGSTGRSSGTHLHYTIYKNDKAIDPKSYILADVEVSSTIAQQAR</sequence>
<dbReference type="CDD" id="cd12797">
    <property type="entry name" value="M23_peptidase"/>
    <property type="match status" value="1"/>
</dbReference>
<evidence type="ECO:0000259" key="4">
    <source>
        <dbReference type="Pfam" id="PF01551"/>
    </source>
</evidence>
<keyword evidence="3" id="KW-0812">Transmembrane</keyword>
<evidence type="ECO:0000256" key="2">
    <source>
        <dbReference type="SAM" id="Coils"/>
    </source>
</evidence>
<keyword evidence="5" id="KW-0378">Hydrolase</keyword>
<dbReference type="PANTHER" id="PTHR21666:SF289">
    <property type="entry name" value="L-ALA--D-GLU ENDOPEPTIDASE"/>
    <property type="match status" value="1"/>
</dbReference>
<dbReference type="InterPro" id="IPR016047">
    <property type="entry name" value="M23ase_b-sheet_dom"/>
</dbReference>
<dbReference type="EC" id="3.4.24.-" evidence="5"/>
<evidence type="ECO:0000256" key="3">
    <source>
        <dbReference type="SAM" id="Phobius"/>
    </source>
</evidence>
<name>A0A2W1JVT0_9CYAN</name>
<dbReference type="InterPro" id="IPR050570">
    <property type="entry name" value="Cell_wall_metabolism_enzyme"/>
</dbReference>
<dbReference type="EMBL" id="PQWO01000004">
    <property type="protein sequence ID" value="PZD73834.1"/>
    <property type="molecule type" value="Genomic_DNA"/>
</dbReference>
<dbReference type="Proteomes" id="UP000248857">
    <property type="component" value="Unassembled WGS sequence"/>
</dbReference>
<dbReference type="PANTHER" id="PTHR21666">
    <property type="entry name" value="PEPTIDASE-RELATED"/>
    <property type="match status" value="1"/>
</dbReference>
<feature type="transmembrane region" description="Helical" evidence="3">
    <location>
        <begin position="27"/>
        <end position="48"/>
    </location>
</feature>
<keyword evidence="2" id="KW-0175">Coiled coil</keyword>